<keyword evidence="2" id="KW-1185">Reference proteome</keyword>
<reference evidence="1 2" key="1">
    <citation type="submission" date="2018-06" db="EMBL/GenBank/DDBJ databases">
        <title>Spirosoma sp. HMF3257 Genome sequencing and assembly.</title>
        <authorList>
            <person name="Kang H."/>
            <person name="Cha I."/>
            <person name="Kim H."/>
            <person name="Kang J."/>
            <person name="Joh K."/>
        </authorList>
    </citation>
    <scope>NUCLEOTIDE SEQUENCE [LARGE SCALE GENOMIC DNA]</scope>
    <source>
        <strain evidence="1 2">HMF3257</strain>
    </source>
</reference>
<name>A0A327NKZ7_9BACT</name>
<sequence>MSAGDGNKKSQPGRAGVIFTHMESLDLALAKKKQEVADYINYLDGIIIDLLKAYRLVQEDPYPSDESNALVKPLSEGAAYYSRLKQDQEKYFKTLN</sequence>
<dbReference type="Proteomes" id="UP000249016">
    <property type="component" value="Unassembled WGS sequence"/>
</dbReference>
<proteinExistence type="predicted"/>
<dbReference type="AlphaFoldDB" id="A0A327NKZ7"/>
<organism evidence="1 2">
    <name type="scientific">Spirosoma telluris</name>
    <dbReference type="NCBI Taxonomy" id="2183553"/>
    <lineage>
        <taxon>Bacteria</taxon>
        <taxon>Pseudomonadati</taxon>
        <taxon>Bacteroidota</taxon>
        <taxon>Cytophagia</taxon>
        <taxon>Cytophagales</taxon>
        <taxon>Cytophagaceae</taxon>
        <taxon>Spirosoma</taxon>
    </lineage>
</organism>
<dbReference type="EMBL" id="QLII01000001">
    <property type="protein sequence ID" value="RAI73228.1"/>
    <property type="molecule type" value="Genomic_DNA"/>
</dbReference>
<accession>A0A327NKZ7</accession>
<evidence type="ECO:0000313" key="2">
    <source>
        <dbReference type="Proteomes" id="UP000249016"/>
    </source>
</evidence>
<comment type="caution">
    <text evidence="1">The sequence shown here is derived from an EMBL/GenBank/DDBJ whole genome shotgun (WGS) entry which is preliminary data.</text>
</comment>
<evidence type="ECO:0000313" key="1">
    <source>
        <dbReference type="EMBL" id="RAI73228.1"/>
    </source>
</evidence>
<gene>
    <name evidence="1" type="ORF">HMF3257_00195</name>
</gene>
<protein>
    <submittedName>
        <fullName evidence="1">Uncharacterized protein</fullName>
    </submittedName>
</protein>